<dbReference type="SMART" id="SM00507">
    <property type="entry name" value="HNHc"/>
    <property type="match status" value="1"/>
</dbReference>
<dbReference type="InterPro" id="IPR002711">
    <property type="entry name" value="HNH"/>
</dbReference>
<evidence type="ECO:0000313" key="4">
    <source>
        <dbReference type="Proteomes" id="UP000424673"/>
    </source>
</evidence>
<dbReference type="GO" id="GO:0004519">
    <property type="term" value="F:endonuclease activity"/>
    <property type="evidence" value="ECO:0007669"/>
    <property type="project" value="UniProtKB-KW"/>
</dbReference>
<dbReference type="Gene3D" id="1.10.30.50">
    <property type="match status" value="1"/>
</dbReference>
<gene>
    <name evidence="3" type="ORF">F7D13_11725</name>
</gene>
<keyword evidence="3" id="KW-0255">Endonuclease</keyword>
<accession>A0ABX6EJS9</accession>
<name>A0ABX6EJS9_9HYPH</name>
<evidence type="ECO:0000259" key="2">
    <source>
        <dbReference type="SMART" id="SM00507"/>
    </source>
</evidence>
<reference evidence="3 4" key="2">
    <citation type="journal article" date="2021" name="AMB Express">
        <title>Isolation and characterisation of Methylocystis spp. for poly-3-hydroxybutyrate production using waste methane feedstocks.</title>
        <authorList>
            <person name="Rumah B.L."/>
            <person name="Stead C.E."/>
            <person name="Claxton Stevens B.H."/>
            <person name="Minton N.P."/>
            <person name="Grosse-Honebrink A."/>
            <person name="Zhang Y."/>
        </authorList>
    </citation>
    <scope>NUCLEOTIDE SEQUENCE [LARGE SCALE GENOMIC DNA]</scope>
    <source>
        <strain evidence="3 4">BRCS1</strain>
    </source>
</reference>
<feature type="region of interest" description="Disordered" evidence="1">
    <location>
        <begin position="1"/>
        <end position="23"/>
    </location>
</feature>
<reference evidence="4" key="1">
    <citation type="submission" date="2019-09" db="EMBL/GenBank/DDBJ databases">
        <title>Isolation and complete genome sequencing of Methylocystis species.</title>
        <authorList>
            <person name="Rumah B.L."/>
            <person name="Stead C.E."/>
            <person name="Stevens B.C."/>
            <person name="Minton N.P."/>
            <person name="Grosse-Honebrink A."/>
            <person name="Zhang Y."/>
        </authorList>
    </citation>
    <scope>NUCLEOTIDE SEQUENCE [LARGE SCALE GENOMIC DNA]</scope>
    <source>
        <strain evidence="4">BRCS1</strain>
    </source>
</reference>
<organism evidence="3 4">
    <name type="scientific">Methylocystis rosea</name>
    <dbReference type="NCBI Taxonomy" id="173366"/>
    <lineage>
        <taxon>Bacteria</taxon>
        <taxon>Pseudomonadati</taxon>
        <taxon>Pseudomonadota</taxon>
        <taxon>Alphaproteobacteria</taxon>
        <taxon>Hyphomicrobiales</taxon>
        <taxon>Methylocystaceae</taxon>
        <taxon>Methylocystis</taxon>
    </lineage>
</organism>
<feature type="domain" description="HNH nuclease" evidence="2">
    <location>
        <begin position="41"/>
        <end position="90"/>
    </location>
</feature>
<keyword evidence="3" id="KW-0540">Nuclease</keyword>
<proteinExistence type="predicted"/>
<dbReference type="Pfam" id="PF01844">
    <property type="entry name" value="HNH"/>
    <property type="match status" value="1"/>
</dbReference>
<dbReference type="EMBL" id="CP044328">
    <property type="protein sequence ID" value="QGM94637.1"/>
    <property type="molecule type" value="Genomic_DNA"/>
</dbReference>
<dbReference type="CDD" id="cd00085">
    <property type="entry name" value="HNHc"/>
    <property type="match status" value="1"/>
</dbReference>
<evidence type="ECO:0000256" key="1">
    <source>
        <dbReference type="SAM" id="MobiDB-lite"/>
    </source>
</evidence>
<dbReference type="Proteomes" id="UP000424673">
    <property type="component" value="Chromosome"/>
</dbReference>
<keyword evidence="4" id="KW-1185">Reference proteome</keyword>
<keyword evidence="3" id="KW-0378">Hydrolase</keyword>
<feature type="compositionally biased region" description="Polar residues" evidence="1">
    <location>
        <begin position="1"/>
        <end position="13"/>
    </location>
</feature>
<evidence type="ECO:0000313" key="3">
    <source>
        <dbReference type="EMBL" id="QGM94637.1"/>
    </source>
</evidence>
<protein>
    <submittedName>
        <fullName evidence="3">HNH endonuclease</fullName>
    </submittedName>
</protein>
<dbReference type="InterPro" id="IPR003615">
    <property type="entry name" value="HNH_nuc"/>
</dbReference>
<sequence>MTIHSRSFDTQNGFRDKEGEVWPTQPRIVGDEMGFPEAVKTKALIACARHCCLCRQHKGLKIECHHIVQKSEGGDDTLENCIPLCFDCHADMRSIDHRHPRGTKYTPQELIQRRDAWYRQVISAGDEVAQTDSEITARDAEKSFDQYALRVEAGETGGFFETRRAGNFYTHTRILKLKITNLHPIDPIVGCKVHLLDIVPREYDGPWILAEDLEIAAGDYKFVPLVSYTEADNVRISPYGDSFMEILANKNRPLPSADSQHVLTIRATALNARFFEMSCQLWVDEDGRLRIATV</sequence>